<dbReference type="InterPro" id="IPR003749">
    <property type="entry name" value="ThiS/MoaD-like"/>
</dbReference>
<evidence type="ECO:0000313" key="1">
    <source>
        <dbReference type="EMBL" id="AOM67981.1"/>
    </source>
</evidence>
<proteinExistence type="predicted"/>
<accession>A0A1C9CHX4</accession>
<dbReference type="SUPFAM" id="SSF54285">
    <property type="entry name" value="MoaD/ThiS"/>
    <property type="match status" value="1"/>
</dbReference>
<name>A0A1C9CHX4_PLOCA</name>
<dbReference type="InterPro" id="IPR016155">
    <property type="entry name" value="Mopterin_synth/thiamin_S_b"/>
</dbReference>
<dbReference type="EMBL" id="KX284727">
    <property type="protein sequence ID" value="AOM67981.1"/>
    <property type="molecule type" value="Genomic_DNA"/>
</dbReference>
<dbReference type="InterPro" id="IPR010035">
    <property type="entry name" value="Thi_S"/>
</dbReference>
<dbReference type="AlphaFoldDB" id="A0A1C9CHX4"/>
<evidence type="ECO:0008006" key="2">
    <source>
        <dbReference type="Google" id="ProtNLM"/>
    </source>
</evidence>
<dbReference type="NCBIfam" id="TIGR01683">
    <property type="entry name" value="thiS"/>
    <property type="match status" value="1"/>
</dbReference>
<dbReference type="Gene3D" id="3.10.20.30">
    <property type="match status" value="1"/>
</dbReference>
<dbReference type="Pfam" id="PF02597">
    <property type="entry name" value="ThiS"/>
    <property type="match status" value="1"/>
</dbReference>
<protein>
    <recommendedName>
        <fullName evidence="2">Thiamine biosynthesis protein S</fullName>
    </recommendedName>
</protein>
<gene>
    <name evidence="1" type="primary">ycf40</name>
    <name evidence="1" type="ORF">Plocam_145</name>
</gene>
<sequence length="69" mass="7938">MQYYTVFVNGQAFNCLPKMCLKDFLIYLDFNINLIAVEYNQEILVNSHFDSIFLQAQDRIEVVTIVGGG</sequence>
<geneLocation type="plastid" evidence="1"/>
<reference evidence="1" key="1">
    <citation type="journal article" date="2016" name="BMC Biol.">
        <title>Parallel evolution of highly conserved plastid genome architecture in red seaweeds and seed plants.</title>
        <authorList>
            <person name="Lee J."/>
            <person name="Cho C.H."/>
            <person name="Park S.I."/>
            <person name="Choi J.W."/>
            <person name="Song H.S."/>
            <person name="West J.A."/>
            <person name="Bhattacharya D."/>
            <person name="Yoon H.S."/>
        </authorList>
    </citation>
    <scope>NUCLEOTIDE SEQUENCE</scope>
</reference>
<dbReference type="GeneID" id="29074438"/>
<keyword evidence="1" id="KW-0934">Plastid</keyword>
<dbReference type="RefSeq" id="YP_009298043.1">
    <property type="nucleotide sequence ID" value="NC_031179.1"/>
</dbReference>
<dbReference type="CDD" id="cd00565">
    <property type="entry name" value="Ubl_ThiS"/>
    <property type="match status" value="1"/>
</dbReference>
<dbReference type="PANTHER" id="PTHR34472:SF1">
    <property type="entry name" value="SULFUR CARRIER PROTEIN THIS"/>
    <property type="match status" value="1"/>
</dbReference>
<organism evidence="1">
    <name type="scientific">Plocamium cartilagineum</name>
    <name type="common">Red comb weed</name>
    <name type="synonym">Gelidium cartilagineum</name>
    <dbReference type="NCBI Taxonomy" id="31452"/>
    <lineage>
        <taxon>Eukaryota</taxon>
        <taxon>Rhodophyta</taxon>
        <taxon>Florideophyceae</taxon>
        <taxon>Rhodymeniophycidae</taxon>
        <taxon>Plocamiales</taxon>
        <taxon>Plocamiaceae</taxon>
        <taxon>Plocamium</taxon>
    </lineage>
</organism>
<dbReference type="PANTHER" id="PTHR34472">
    <property type="entry name" value="SULFUR CARRIER PROTEIN THIS"/>
    <property type="match status" value="1"/>
</dbReference>
<dbReference type="InterPro" id="IPR012675">
    <property type="entry name" value="Beta-grasp_dom_sf"/>
</dbReference>